<dbReference type="AlphaFoldDB" id="A0A239SP03"/>
<dbReference type="Pfam" id="PF14534">
    <property type="entry name" value="DUF4440"/>
    <property type="match status" value="1"/>
</dbReference>
<dbReference type="InterPro" id="IPR027843">
    <property type="entry name" value="DUF4440"/>
</dbReference>
<dbReference type="Proteomes" id="UP000215185">
    <property type="component" value="Chromosome 1"/>
</dbReference>
<gene>
    <name evidence="2" type="ORF">SAMEA4412692_00521</name>
</gene>
<accession>A0A239SP03</accession>
<dbReference type="STRING" id="1123308.GCA_000380085_00932"/>
<evidence type="ECO:0000259" key="1">
    <source>
        <dbReference type="Pfam" id="PF14534"/>
    </source>
</evidence>
<dbReference type="InterPro" id="IPR032710">
    <property type="entry name" value="NTF2-like_dom_sf"/>
</dbReference>
<feature type="domain" description="DUF4440" evidence="1">
    <location>
        <begin position="6"/>
        <end position="113"/>
    </location>
</feature>
<evidence type="ECO:0000313" key="2">
    <source>
        <dbReference type="EMBL" id="SNU87126.1"/>
    </source>
</evidence>
<dbReference type="KEGG" id="smen:SAMEA4412692_0521"/>
<name>A0A239SP03_9STRE</name>
<organism evidence="2 3">
    <name type="scientific">Streptococcus merionis</name>
    <dbReference type="NCBI Taxonomy" id="400065"/>
    <lineage>
        <taxon>Bacteria</taxon>
        <taxon>Bacillati</taxon>
        <taxon>Bacillota</taxon>
        <taxon>Bacilli</taxon>
        <taxon>Lactobacillales</taxon>
        <taxon>Streptococcaceae</taxon>
        <taxon>Streptococcus</taxon>
    </lineage>
</organism>
<protein>
    <recommendedName>
        <fullName evidence="1">DUF4440 domain-containing protein</fullName>
    </recommendedName>
</protein>
<dbReference type="eggNOG" id="ENOG50331BT">
    <property type="taxonomic scope" value="Bacteria"/>
</dbReference>
<reference evidence="2 3" key="1">
    <citation type="submission" date="2017-06" db="EMBL/GenBank/DDBJ databases">
        <authorList>
            <consortium name="Pathogen Informatics"/>
        </authorList>
    </citation>
    <scope>NUCLEOTIDE SEQUENCE [LARGE SCALE GENOMIC DNA]</scope>
    <source>
        <strain evidence="2 3">NCTC13788</strain>
    </source>
</reference>
<dbReference type="SUPFAM" id="SSF54427">
    <property type="entry name" value="NTF2-like"/>
    <property type="match status" value="1"/>
</dbReference>
<proteinExistence type="predicted"/>
<keyword evidence="3" id="KW-1185">Reference proteome</keyword>
<evidence type="ECO:0000313" key="3">
    <source>
        <dbReference type="Proteomes" id="UP000215185"/>
    </source>
</evidence>
<dbReference type="EMBL" id="LT906439">
    <property type="protein sequence ID" value="SNU87126.1"/>
    <property type="molecule type" value="Genomic_DNA"/>
</dbReference>
<dbReference type="OrthoDB" id="3253136at2"/>
<dbReference type="RefSeq" id="WP_018373505.1">
    <property type="nucleotide sequence ID" value="NZ_LT906439.1"/>
</dbReference>
<sequence>MTEQILKELFAQVNTAMVQKDTASLEAILTDDMTLTHMTGYVQPKVEWLEDIASEEMRYYSSTNEATYDIVIDGDRASLTSHDLVEASIWGSARNTWRLKMKVDFVQIDGQWYISKQVASTY</sequence>
<dbReference type="Gene3D" id="3.10.450.50">
    <property type="match status" value="1"/>
</dbReference>